<dbReference type="GO" id="GO:0008783">
    <property type="term" value="F:agmatinase activity"/>
    <property type="evidence" value="ECO:0007669"/>
    <property type="project" value="UniProtKB-EC"/>
</dbReference>
<dbReference type="Proteomes" id="UP000238348">
    <property type="component" value="Chromosome"/>
</dbReference>
<dbReference type="GO" id="GO:0033389">
    <property type="term" value="P:putrescine biosynthetic process from arginine, via agmatine"/>
    <property type="evidence" value="ECO:0007669"/>
    <property type="project" value="TreeGrafter"/>
</dbReference>
<evidence type="ECO:0000313" key="5">
    <source>
        <dbReference type="EMBL" id="AUX49021.1"/>
    </source>
</evidence>
<dbReference type="SUPFAM" id="SSF52768">
    <property type="entry name" value="Arginase/deacetylase"/>
    <property type="match status" value="1"/>
</dbReference>
<dbReference type="PANTHER" id="PTHR11358:SF26">
    <property type="entry name" value="GUANIDINO ACID HYDROLASE, MITOCHONDRIAL"/>
    <property type="match status" value="1"/>
</dbReference>
<evidence type="ECO:0000256" key="1">
    <source>
        <dbReference type="ARBA" id="ARBA00009227"/>
    </source>
</evidence>
<reference evidence="5 6" key="1">
    <citation type="submission" date="2015-09" db="EMBL/GenBank/DDBJ databases">
        <title>Sorangium comparison.</title>
        <authorList>
            <person name="Zaburannyi N."/>
            <person name="Bunk B."/>
            <person name="Overmann J."/>
            <person name="Mueller R."/>
        </authorList>
    </citation>
    <scope>NUCLEOTIDE SEQUENCE [LARGE SCALE GENOMIC DNA]</scope>
    <source>
        <strain evidence="5 6">So ce26</strain>
    </source>
</reference>
<dbReference type="AlphaFoldDB" id="A0A2L0FBW8"/>
<dbReference type="PANTHER" id="PTHR11358">
    <property type="entry name" value="ARGINASE/AGMATINASE"/>
    <property type="match status" value="1"/>
</dbReference>
<dbReference type="Gene3D" id="3.40.800.10">
    <property type="entry name" value="Ureohydrolase domain"/>
    <property type="match status" value="1"/>
</dbReference>
<dbReference type="InterPro" id="IPR005925">
    <property type="entry name" value="Agmatinase-rel"/>
</dbReference>
<dbReference type="CDD" id="cd11592">
    <property type="entry name" value="Agmatinase_PAH"/>
    <property type="match status" value="1"/>
</dbReference>
<dbReference type="EC" id="3.5.3.11" evidence="5"/>
<dbReference type="OrthoDB" id="9789727at2"/>
<dbReference type="NCBIfam" id="NF002564">
    <property type="entry name" value="PRK02190.1"/>
    <property type="match status" value="1"/>
</dbReference>
<name>A0A2L0FBW8_SORCE</name>
<dbReference type="PROSITE" id="PS51409">
    <property type="entry name" value="ARGINASE_2"/>
    <property type="match status" value="1"/>
</dbReference>
<dbReference type="InterPro" id="IPR020855">
    <property type="entry name" value="Ureohydrolase_Mn_BS"/>
</dbReference>
<dbReference type="NCBIfam" id="TIGR01230">
    <property type="entry name" value="agmatinase"/>
    <property type="match status" value="1"/>
</dbReference>
<evidence type="ECO:0000256" key="4">
    <source>
        <dbReference type="RuleBase" id="RU003684"/>
    </source>
</evidence>
<gene>
    <name evidence="5" type="primary">speB</name>
    <name evidence="5" type="ORF">SOCE26_105660</name>
</gene>
<dbReference type="RefSeq" id="WP_104986797.1">
    <property type="nucleotide sequence ID" value="NZ_CP012673.1"/>
</dbReference>
<dbReference type="EMBL" id="CP012673">
    <property type="protein sequence ID" value="AUX49021.1"/>
    <property type="molecule type" value="Genomic_DNA"/>
</dbReference>
<dbReference type="InterPro" id="IPR023696">
    <property type="entry name" value="Ureohydrolase_dom_sf"/>
</dbReference>
<dbReference type="InterPro" id="IPR006035">
    <property type="entry name" value="Ureohydrolase"/>
</dbReference>
<proteinExistence type="inferred from homology"/>
<keyword evidence="3 4" id="KW-0378">Hydrolase</keyword>
<organism evidence="5 6">
    <name type="scientific">Sorangium cellulosum</name>
    <name type="common">Polyangium cellulosum</name>
    <dbReference type="NCBI Taxonomy" id="56"/>
    <lineage>
        <taxon>Bacteria</taxon>
        <taxon>Pseudomonadati</taxon>
        <taxon>Myxococcota</taxon>
        <taxon>Polyangia</taxon>
        <taxon>Polyangiales</taxon>
        <taxon>Polyangiaceae</taxon>
        <taxon>Sorangium</taxon>
    </lineage>
</organism>
<dbReference type="PROSITE" id="PS01053">
    <property type="entry name" value="ARGINASE_1"/>
    <property type="match status" value="1"/>
</dbReference>
<evidence type="ECO:0000313" key="6">
    <source>
        <dbReference type="Proteomes" id="UP000238348"/>
    </source>
</evidence>
<dbReference type="GO" id="GO:0046872">
    <property type="term" value="F:metal ion binding"/>
    <property type="evidence" value="ECO:0007669"/>
    <property type="project" value="UniProtKB-KW"/>
</dbReference>
<evidence type="ECO:0000256" key="3">
    <source>
        <dbReference type="ARBA" id="ARBA00022801"/>
    </source>
</evidence>
<protein>
    <submittedName>
        <fullName evidence="5">Agmatinase</fullName>
        <ecNumber evidence="5">3.5.3.11</ecNumber>
    </submittedName>
</protein>
<accession>A0A2L0FBW8</accession>
<keyword evidence="2" id="KW-0479">Metal-binding</keyword>
<sequence length="347" mass="37360">MQDPRSKDNLRTTGIARGLTVDSAFTAESLYGTQREPTYSGALSFLRRRYSRDLTGVDVAVTGIPLDTATSNRPGARFGPRAVREASAQLAWNRPYGWDFDPLDHLAVVDYGDCHWDYGRQEQVPAAIEEHIGRIADAGASPLSIGGDHFLTFPILRAMAKRRGKLSLLHFDAHSDTWGDTVGSGRVDHGTMFFHATREGLVEPSRSVQIGLRTYNPDTLGFHVLDAPWVHRNGAKAVIEQARSILGDSEVYLTFDIDCLDPGFAPGTGTPVCGGLSTAMALEILRGLRGIAIVGMDVVEVAPAYDVSEITALAGATIAHEALGLYACRPGARKGGEGADGERRNEG</sequence>
<evidence type="ECO:0000256" key="2">
    <source>
        <dbReference type="ARBA" id="ARBA00022723"/>
    </source>
</evidence>
<comment type="similarity">
    <text evidence="1">Belongs to the arginase family. Agmatinase subfamily.</text>
</comment>
<dbReference type="Pfam" id="PF00491">
    <property type="entry name" value="Arginase"/>
    <property type="match status" value="1"/>
</dbReference>